<gene>
    <name evidence="11" type="ORF">PR048_030462</name>
</gene>
<keyword evidence="3" id="KW-0677">Repeat</keyword>
<dbReference type="InterPro" id="IPR002126">
    <property type="entry name" value="Cadherin-like_dom"/>
</dbReference>
<accession>A0ABQ9GCX2</accession>
<proteinExistence type="predicted"/>
<dbReference type="PANTHER" id="PTHR24026">
    <property type="entry name" value="FAT ATYPICAL CADHERIN-RELATED"/>
    <property type="match status" value="1"/>
</dbReference>
<evidence type="ECO:0000256" key="1">
    <source>
        <dbReference type="ARBA" id="ARBA00004370"/>
    </source>
</evidence>
<evidence type="ECO:0000256" key="3">
    <source>
        <dbReference type="ARBA" id="ARBA00022737"/>
    </source>
</evidence>
<evidence type="ECO:0000256" key="5">
    <source>
        <dbReference type="ARBA" id="ARBA00022989"/>
    </source>
</evidence>
<organism evidence="11 12">
    <name type="scientific">Dryococelus australis</name>
    <dbReference type="NCBI Taxonomy" id="614101"/>
    <lineage>
        <taxon>Eukaryota</taxon>
        <taxon>Metazoa</taxon>
        <taxon>Ecdysozoa</taxon>
        <taxon>Arthropoda</taxon>
        <taxon>Hexapoda</taxon>
        <taxon>Insecta</taxon>
        <taxon>Pterygota</taxon>
        <taxon>Neoptera</taxon>
        <taxon>Polyneoptera</taxon>
        <taxon>Phasmatodea</taxon>
        <taxon>Verophasmatodea</taxon>
        <taxon>Anareolatae</taxon>
        <taxon>Phasmatidae</taxon>
        <taxon>Eurycanthinae</taxon>
        <taxon>Dryococelus</taxon>
    </lineage>
</organism>
<dbReference type="Gene3D" id="3.30.420.10">
    <property type="entry name" value="Ribonuclease H-like superfamily/Ribonuclease H"/>
    <property type="match status" value="1"/>
</dbReference>
<keyword evidence="4 7" id="KW-0106">Calcium</keyword>
<dbReference type="PROSITE" id="PS00232">
    <property type="entry name" value="CADHERIN_1"/>
    <property type="match status" value="1"/>
</dbReference>
<feature type="compositionally biased region" description="Basic and acidic residues" evidence="8">
    <location>
        <begin position="479"/>
        <end position="490"/>
    </location>
</feature>
<feature type="region of interest" description="Disordered" evidence="8">
    <location>
        <begin position="479"/>
        <end position="532"/>
    </location>
</feature>
<dbReference type="PROSITE" id="PS50994">
    <property type="entry name" value="INTEGRASE"/>
    <property type="match status" value="1"/>
</dbReference>
<evidence type="ECO:0000259" key="10">
    <source>
        <dbReference type="PROSITE" id="PS50994"/>
    </source>
</evidence>
<evidence type="ECO:0000256" key="6">
    <source>
        <dbReference type="ARBA" id="ARBA00023136"/>
    </source>
</evidence>
<dbReference type="SUPFAM" id="SSF53098">
    <property type="entry name" value="Ribonuclease H-like"/>
    <property type="match status" value="1"/>
</dbReference>
<evidence type="ECO:0000256" key="4">
    <source>
        <dbReference type="ARBA" id="ARBA00022837"/>
    </source>
</evidence>
<comment type="caution">
    <text evidence="11">The sequence shown here is derived from an EMBL/GenBank/DDBJ whole genome shotgun (WGS) entry which is preliminary data.</text>
</comment>
<dbReference type="EMBL" id="JARBHB010000014">
    <property type="protein sequence ID" value="KAJ8868921.1"/>
    <property type="molecule type" value="Genomic_DNA"/>
</dbReference>
<evidence type="ECO:0000313" key="12">
    <source>
        <dbReference type="Proteomes" id="UP001159363"/>
    </source>
</evidence>
<dbReference type="Proteomes" id="UP001159363">
    <property type="component" value="Chromosome 13"/>
</dbReference>
<feature type="domain" description="Integrase catalytic" evidence="10">
    <location>
        <begin position="864"/>
        <end position="988"/>
    </location>
</feature>
<keyword evidence="2" id="KW-0812">Transmembrane</keyword>
<comment type="subcellular location">
    <subcellularLocation>
        <location evidence="1">Membrane</location>
    </subcellularLocation>
</comment>
<evidence type="ECO:0000256" key="7">
    <source>
        <dbReference type="PROSITE-ProRule" id="PRU00043"/>
    </source>
</evidence>
<dbReference type="PANTHER" id="PTHR24026:SF133">
    <property type="entry name" value="CADHERIN-RELATED FAMILY MEMBER 2"/>
    <property type="match status" value="1"/>
</dbReference>
<dbReference type="CDD" id="cd11304">
    <property type="entry name" value="Cadherin_repeat"/>
    <property type="match status" value="3"/>
</dbReference>
<keyword evidence="6" id="KW-0472">Membrane</keyword>
<protein>
    <recommendedName>
        <fullName evidence="13">Cadherin domain-containing protein</fullName>
    </recommendedName>
</protein>
<dbReference type="Gene3D" id="2.60.40.60">
    <property type="entry name" value="Cadherins"/>
    <property type="match status" value="3"/>
</dbReference>
<keyword evidence="5" id="KW-1133">Transmembrane helix</keyword>
<feature type="domain" description="Cadherin" evidence="9">
    <location>
        <begin position="580"/>
        <end position="623"/>
    </location>
</feature>
<evidence type="ECO:0000259" key="9">
    <source>
        <dbReference type="PROSITE" id="PS50268"/>
    </source>
</evidence>
<feature type="domain" description="Cadherin" evidence="9">
    <location>
        <begin position="833"/>
        <end position="883"/>
    </location>
</feature>
<keyword evidence="12" id="KW-1185">Reference proteome</keyword>
<name>A0ABQ9GCX2_9NEOP</name>
<feature type="compositionally biased region" description="Basic and acidic residues" evidence="8">
    <location>
        <begin position="521"/>
        <end position="532"/>
    </location>
</feature>
<evidence type="ECO:0000313" key="11">
    <source>
        <dbReference type="EMBL" id="KAJ8868921.1"/>
    </source>
</evidence>
<reference evidence="11 12" key="1">
    <citation type="submission" date="2023-02" db="EMBL/GenBank/DDBJ databases">
        <title>LHISI_Scaffold_Assembly.</title>
        <authorList>
            <person name="Stuart O.P."/>
            <person name="Cleave R."/>
            <person name="Magrath M.J.L."/>
            <person name="Mikheyev A.S."/>
        </authorList>
    </citation>
    <scope>NUCLEOTIDE SEQUENCE [LARGE SCALE GENOMIC DNA]</scope>
    <source>
        <strain evidence="11">Daus_M_001</strain>
        <tissue evidence="11">Leg muscle</tissue>
    </source>
</reference>
<dbReference type="SUPFAM" id="SSF49313">
    <property type="entry name" value="Cadherin-like"/>
    <property type="match status" value="1"/>
</dbReference>
<evidence type="ECO:0000256" key="8">
    <source>
        <dbReference type="SAM" id="MobiDB-lite"/>
    </source>
</evidence>
<dbReference type="InterPro" id="IPR012337">
    <property type="entry name" value="RNaseH-like_sf"/>
</dbReference>
<dbReference type="PROSITE" id="PS50268">
    <property type="entry name" value="CADHERIN_2"/>
    <property type="match status" value="2"/>
</dbReference>
<evidence type="ECO:0000256" key="2">
    <source>
        <dbReference type="ARBA" id="ARBA00022692"/>
    </source>
</evidence>
<dbReference type="InterPro" id="IPR036397">
    <property type="entry name" value="RNaseH_sf"/>
</dbReference>
<dbReference type="InterPro" id="IPR020894">
    <property type="entry name" value="Cadherin_CS"/>
</dbReference>
<dbReference type="InterPro" id="IPR001584">
    <property type="entry name" value="Integrase_cat-core"/>
</dbReference>
<dbReference type="PRINTS" id="PR00205">
    <property type="entry name" value="CADHERIN"/>
</dbReference>
<evidence type="ECO:0008006" key="13">
    <source>
        <dbReference type="Google" id="ProtNLM"/>
    </source>
</evidence>
<dbReference type="InterPro" id="IPR015919">
    <property type="entry name" value="Cadherin-like_sf"/>
</dbReference>
<sequence>MMRWMSNNALMSAGGQDNEHRYDPETGAAFSKMLMLDLFRELFSLARFKGETGIFESLAGHFEEKTKNFGIRALRNPTWWAAPGSDPCILRHRVRISHSNSVDPCARTYQSTLLIWTNEGKSGVFSISLENNNGTFEVSPTVGERRASFVIRVRSSKLIDFEARSTLHFTVRIQQEGRVSTIVRCDAMRCVAMSGEPIKMKQIPSQRVGVEYVAIVGISLRHLFLPLLRGCAKYKTRSGNVISTLKLDSSTISDGVCHGQISKYSSSQPNASQRIATHRIALLWNQLYGYRLTEVMDIAKGLTPHCPQKVRWLYECVTDWSFAGRKKKVFTQRVYTATNYRVAQDVSGSGKRATTICLYKVVPCEFMLGIVSNRDMVFCAKVFMATLDFNILRSNYNFLWLLAACLREKTCSYLSGPIVIKYSDTDRPHFADRHLRHLKSSNHERAYEQKCFRVQLDLKFLREKHLVIEVSMELRRNEGAGKREISEKTRRPNASSGTIPIFENPVTRPGIEPGSPWWENSTDKEGAGDLRVRGRGHSTVGCYGGQAERLVSCVRARRRLVARTDSWESQSLACSGGGGRKDTRRGAVSVGVVARELGPGGSLSSMARVTVYIDDVNDNAPVFEKDSYEITLPENMTAGTTVTQVLLPHHPLPPKTSKAESKYGLRRLDGFWSETSNYVDNMAVPGRRPTWPPAAPTKMADGSGSNMPDVCAKVRAEDADTGLFGEVQYTQILGHLNTSLTLDSITGLVTVSRNNHRFDRETAPGSAPISFMLVVRPCGNTSNYCKTRFPPRLLSSEIAVMKSTCMHVVYSSALWKMNIAMGLITLFMHRQLLQRKHVTVVCVCVRAEFPFHVEARDTEGTGNRELVPLVIKLLDVNDETPRFEKDLYEFFLTPNQRNFTAPAFVAWSEVISLPSQEARTVAGVLIEHVFSRFRVTLELHSDQGRNFEAAVFQEVTKILRMKLTRTTALHPQSDGMVERLNRTLEQYLSIFVTDNQKDWYLKMLFGRQLRLPSDLLFGRPTEEESAAPDYASELRSRLVGIHDFARQHLIINSDGMKTFYDKNVGRGSRAKPKVVRIDRLALYDTAEFRAIEDEQRETETSGLEVTDLGALPVSGHFSPGKVSIDRHSGTAGRRECLQIRLPACSLRVVGALQCQILKARFGQRMCRTYSDCVNVTSLEAEFQTRPHPQERQNAIDMDAEPPNNVVRYEIISGNYANKFTLDEVTGD</sequence>